<dbReference type="InterPro" id="IPR036884">
    <property type="entry name" value="2Fe-2S-bd_dom_sf"/>
</dbReference>
<dbReference type="PANTHER" id="PTHR45444">
    <property type="entry name" value="XANTHINE DEHYDROGENASE"/>
    <property type="match status" value="1"/>
</dbReference>
<evidence type="ECO:0000259" key="6">
    <source>
        <dbReference type="PROSITE" id="PS51085"/>
    </source>
</evidence>
<keyword evidence="2" id="KW-0479">Metal-binding</keyword>
<evidence type="ECO:0000256" key="3">
    <source>
        <dbReference type="ARBA" id="ARBA00022827"/>
    </source>
</evidence>
<dbReference type="Gene3D" id="3.10.20.30">
    <property type="match status" value="1"/>
</dbReference>
<dbReference type="SUPFAM" id="SSF47741">
    <property type="entry name" value="CO dehydrogenase ISP C-domain like"/>
    <property type="match status" value="1"/>
</dbReference>
<dbReference type="Pfam" id="PF03450">
    <property type="entry name" value="CO_deh_flav_C"/>
    <property type="match status" value="1"/>
</dbReference>
<dbReference type="InterPro" id="IPR001041">
    <property type="entry name" value="2Fe-2S_ferredoxin-type"/>
</dbReference>
<keyword evidence="4" id="KW-0560">Oxidoreductase</keyword>
<dbReference type="InterPro" id="IPR036683">
    <property type="entry name" value="CO_DH_flav_C_dom_sf"/>
</dbReference>
<name>A0ABM7WBB2_9BACT</name>
<feature type="domain" description="2Fe-2S ferredoxin-type" evidence="6">
    <location>
        <begin position="1"/>
        <end position="77"/>
    </location>
</feature>
<dbReference type="InterPro" id="IPR002346">
    <property type="entry name" value="Mopterin_DH_FAD-bd"/>
</dbReference>
<gene>
    <name evidence="8" type="ORF">DPPLL_25740</name>
</gene>
<keyword evidence="5" id="KW-0408">Iron</keyword>
<dbReference type="InterPro" id="IPR002888">
    <property type="entry name" value="2Fe-2S-bd"/>
</dbReference>
<organism evidence="8 9">
    <name type="scientific">Desulfofustis limnaeus</name>
    <dbReference type="NCBI Taxonomy" id="2740163"/>
    <lineage>
        <taxon>Bacteria</taxon>
        <taxon>Pseudomonadati</taxon>
        <taxon>Thermodesulfobacteriota</taxon>
        <taxon>Desulfobulbia</taxon>
        <taxon>Desulfobulbales</taxon>
        <taxon>Desulfocapsaceae</taxon>
        <taxon>Desulfofustis</taxon>
    </lineage>
</organism>
<feature type="domain" description="FAD-binding PCMH-type" evidence="7">
    <location>
        <begin position="177"/>
        <end position="352"/>
    </location>
</feature>
<reference evidence="8 9" key="1">
    <citation type="submission" date="2022-01" db="EMBL/GenBank/DDBJ databases">
        <title>Desulfofustis limnae sp. nov., a novel mesophilic sulfate-reducing bacterium isolated from marsh soil.</title>
        <authorList>
            <person name="Watanabe M."/>
            <person name="Takahashi A."/>
            <person name="Kojima H."/>
            <person name="Fukui M."/>
        </authorList>
    </citation>
    <scope>NUCLEOTIDE SEQUENCE [LARGE SCALE GENOMIC DNA]</scope>
    <source>
        <strain evidence="8 9">PPLL</strain>
    </source>
</reference>
<accession>A0ABM7WBB2</accession>
<dbReference type="Gene3D" id="1.10.150.120">
    <property type="entry name" value="[2Fe-2S]-binding domain"/>
    <property type="match status" value="1"/>
</dbReference>
<protein>
    <submittedName>
        <fullName evidence="8">Molybdopterin dehydrogenase</fullName>
    </submittedName>
</protein>
<dbReference type="EMBL" id="AP025516">
    <property type="protein sequence ID" value="BDD88209.1"/>
    <property type="molecule type" value="Genomic_DNA"/>
</dbReference>
<keyword evidence="1" id="KW-0285">Flavoprotein</keyword>
<proteinExistence type="predicted"/>
<evidence type="ECO:0000256" key="4">
    <source>
        <dbReference type="ARBA" id="ARBA00023002"/>
    </source>
</evidence>
<evidence type="ECO:0000313" key="8">
    <source>
        <dbReference type="EMBL" id="BDD88209.1"/>
    </source>
</evidence>
<dbReference type="PROSITE" id="PS51085">
    <property type="entry name" value="2FE2S_FER_2"/>
    <property type="match status" value="1"/>
</dbReference>
<dbReference type="SMART" id="SM01092">
    <property type="entry name" value="CO_deh_flav_C"/>
    <property type="match status" value="1"/>
</dbReference>
<dbReference type="SUPFAM" id="SSF56176">
    <property type="entry name" value="FAD-binding/transporter-associated domain-like"/>
    <property type="match status" value="1"/>
</dbReference>
<dbReference type="Gene3D" id="3.30.43.10">
    <property type="entry name" value="Uridine Diphospho-n-acetylenolpyruvylglucosamine Reductase, domain 2"/>
    <property type="match status" value="1"/>
</dbReference>
<sequence length="473" mass="50728">MKLPCIINEEHYRLEVPADRRVVDLLREDLGLTGTKEGCGTGECGACTVLVDGRSRLSCLTVAAQIEGRRITTIEGLADGETLHPVQQAFVDHGAVQCGFCTPGMVMTAVDLLTDHPEPDRTEITHAISGNLCRCTGYQKIIDAIDRARPSIPGPATRPTLAAADKSPVVRPMVRAATRSSRQIVLPDSCDQLWPLLAASPGARLFCGGTDLFVWLRAGRCQARLLVGLERIDELRGIGSDGDHLRIGAATTHAELLADPTIKEHLPVLHQAVAQLGSPLIRRTGTIGGNLVTASPAGDTLPPLAVLEATVELRSATANRRLSLEEFLLGPGRTDLREGEIVAAIRIPLPPPGSLHSFEKVGRRAALACSIASLAGLLDLDDDGTIRTIRLAWGSVAETVLRLPQIEAALIGQPLDDTHITAVLPAVRKLVRPISDVRAGADYRRLVAANLLRRLPTRFCSDHRLAAGRPQRP</sequence>
<dbReference type="PROSITE" id="PS51387">
    <property type="entry name" value="FAD_PCMH"/>
    <property type="match status" value="1"/>
</dbReference>
<dbReference type="InterPro" id="IPR005107">
    <property type="entry name" value="CO_DH_flav_C"/>
</dbReference>
<dbReference type="SUPFAM" id="SSF54292">
    <property type="entry name" value="2Fe-2S ferredoxin-like"/>
    <property type="match status" value="1"/>
</dbReference>
<evidence type="ECO:0000256" key="2">
    <source>
        <dbReference type="ARBA" id="ARBA00022723"/>
    </source>
</evidence>
<dbReference type="InterPro" id="IPR012175">
    <property type="entry name" value="Xanth_DH_ssu_bac"/>
</dbReference>
<dbReference type="InterPro" id="IPR036318">
    <property type="entry name" value="FAD-bd_PCMH-like_sf"/>
</dbReference>
<dbReference type="InterPro" id="IPR016169">
    <property type="entry name" value="FAD-bd_PCMH_sub2"/>
</dbReference>
<dbReference type="Proteomes" id="UP000830055">
    <property type="component" value="Chromosome"/>
</dbReference>
<dbReference type="Pfam" id="PF00941">
    <property type="entry name" value="FAD_binding_5"/>
    <property type="match status" value="1"/>
</dbReference>
<keyword evidence="9" id="KW-1185">Reference proteome</keyword>
<evidence type="ECO:0000259" key="7">
    <source>
        <dbReference type="PROSITE" id="PS51387"/>
    </source>
</evidence>
<evidence type="ECO:0000313" key="9">
    <source>
        <dbReference type="Proteomes" id="UP000830055"/>
    </source>
</evidence>
<dbReference type="InterPro" id="IPR006058">
    <property type="entry name" value="2Fe2S_fd_BS"/>
</dbReference>
<dbReference type="Gene3D" id="3.30.390.50">
    <property type="entry name" value="CO dehydrogenase flavoprotein, C-terminal domain"/>
    <property type="match status" value="1"/>
</dbReference>
<dbReference type="Gene3D" id="3.30.465.10">
    <property type="match status" value="1"/>
</dbReference>
<dbReference type="PROSITE" id="PS00197">
    <property type="entry name" value="2FE2S_FER_1"/>
    <property type="match status" value="1"/>
</dbReference>
<dbReference type="Pfam" id="PF01799">
    <property type="entry name" value="Fer2_2"/>
    <property type="match status" value="1"/>
</dbReference>
<dbReference type="Pfam" id="PF00111">
    <property type="entry name" value="Fer2"/>
    <property type="match status" value="1"/>
</dbReference>
<dbReference type="RefSeq" id="WP_284151594.1">
    <property type="nucleotide sequence ID" value="NZ_AP025516.1"/>
</dbReference>
<dbReference type="InterPro" id="IPR016166">
    <property type="entry name" value="FAD-bd_PCMH"/>
</dbReference>
<dbReference type="PANTHER" id="PTHR45444:SF3">
    <property type="entry name" value="XANTHINE DEHYDROGENASE"/>
    <property type="match status" value="1"/>
</dbReference>
<evidence type="ECO:0000256" key="5">
    <source>
        <dbReference type="ARBA" id="ARBA00023004"/>
    </source>
</evidence>
<dbReference type="CDD" id="cd00207">
    <property type="entry name" value="fer2"/>
    <property type="match status" value="1"/>
</dbReference>
<dbReference type="InterPro" id="IPR016208">
    <property type="entry name" value="Ald_Oxase/xanthine_DH-like"/>
</dbReference>
<dbReference type="PIRSF" id="PIRSF036557">
    <property type="entry name" value="XdhA_RC"/>
    <property type="match status" value="1"/>
</dbReference>
<dbReference type="SUPFAM" id="SSF55447">
    <property type="entry name" value="CO dehydrogenase flavoprotein C-terminal domain-like"/>
    <property type="match status" value="1"/>
</dbReference>
<dbReference type="InterPro" id="IPR036010">
    <property type="entry name" value="2Fe-2S_ferredoxin-like_sf"/>
</dbReference>
<dbReference type="InterPro" id="IPR016167">
    <property type="entry name" value="FAD-bd_PCMH_sub1"/>
</dbReference>
<evidence type="ECO:0000256" key="1">
    <source>
        <dbReference type="ARBA" id="ARBA00022630"/>
    </source>
</evidence>
<dbReference type="InterPro" id="IPR012675">
    <property type="entry name" value="Beta-grasp_dom_sf"/>
</dbReference>
<keyword evidence="3" id="KW-0274">FAD</keyword>